<evidence type="ECO:0000313" key="3">
    <source>
        <dbReference type="Proteomes" id="UP000005744"/>
    </source>
</evidence>
<dbReference type="STRING" id="395493.BegalDRAFT_1444"/>
<evidence type="ECO:0000259" key="1">
    <source>
        <dbReference type="Pfam" id="PF07238"/>
    </source>
</evidence>
<dbReference type="eggNOG" id="ENOG5032VZC">
    <property type="taxonomic scope" value="Bacteria"/>
</dbReference>
<organism evidence="2 3">
    <name type="scientific">Beggiatoa alba B18LD</name>
    <dbReference type="NCBI Taxonomy" id="395493"/>
    <lineage>
        <taxon>Bacteria</taxon>
        <taxon>Pseudomonadati</taxon>
        <taxon>Pseudomonadota</taxon>
        <taxon>Gammaproteobacteria</taxon>
        <taxon>Thiotrichales</taxon>
        <taxon>Thiotrichaceae</taxon>
        <taxon>Beggiatoa</taxon>
    </lineage>
</organism>
<dbReference type="HOGENOM" id="CLU_1341094_0_0_6"/>
<dbReference type="GO" id="GO:0035438">
    <property type="term" value="F:cyclic-di-GMP binding"/>
    <property type="evidence" value="ECO:0007669"/>
    <property type="project" value="InterPro"/>
</dbReference>
<protein>
    <submittedName>
        <fullName evidence="2">PilZ domain-containing protein</fullName>
    </submittedName>
</protein>
<sequence length="204" mass="23317">MKERERRQFKRQVLVMFLHVFDSETGKVLGYLGDISTHGLLLISETPIEVDKKIIIGVRLQKLEADLHYVDMTADKHFCCMAQSRWTGKIDHELYATGFMLLEPSDSVIQEIQQIIIRIGKEETSPTHKYVDAMLRLDKTLSQTERADIAQDIQALHGVAFVSFQEDLPHVLIVEHNIDEISASTILQHLNQQQIKAELVTLKG</sequence>
<accession>I3CFE3</accession>
<keyword evidence="3" id="KW-1185">Reference proteome</keyword>
<dbReference type="InterPro" id="IPR009875">
    <property type="entry name" value="PilZ_domain"/>
</dbReference>
<dbReference type="Pfam" id="PF07238">
    <property type="entry name" value="PilZ"/>
    <property type="match status" value="1"/>
</dbReference>
<name>I3CFE3_9GAMM</name>
<dbReference type="OrthoDB" id="5625505at2"/>
<gene>
    <name evidence="2" type="ORF">BegalDRAFT_1444</name>
</gene>
<dbReference type="RefSeq" id="WP_002685178.1">
    <property type="nucleotide sequence ID" value="NZ_JH600070.1"/>
</dbReference>
<reference evidence="2 3" key="1">
    <citation type="submission" date="2011-11" db="EMBL/GenBank/DDBJ databases">
        <title>Improved High-Quality Draft sequence of Beggiatoa alba B18lD.</title>
        <authorList>
            <consortium name="US DOE Joint Genome Institute"/>
            <person name="Lucas S."/>
            <person name="Han J."/>
            <person name="Lapidus A."/>
            <person name="Cheng J.-F."/>
            <person name="Goodwin L."/>
            <person name="Pitluck S."/>
            <person name="Peters L."/>
            <person name="Mikhailova N."/>
            <person name="Held B."/>
            <person name="Detter J.C."/>
            <person name="Han C."/>
            <person name="Tapia R."/>
            <person name="Land M."/>
            <person name="Hauser L."/>
            <person name="Kyrpides N."/>
            <person name="Ivanova N."/>
            <person name="Pagani I."/>
            <person name="Samuel K."/>
            <person name="Teske A."/>
            <person name="Mueller J."/>
            <person name="Woyke T."/>
        </authorList>
    </citation>
    <scope>NUCLEOTIDE SEQUENCE [LARGE SCALE GENOMIC DNA]</scope>
    <source>
        <strain evidence="2 3">B18LD</strain>
    </source>
</reference>
<dbReference type="AlphaFoldDB" id="I3CFE3"/>
<dbReference type="Proteomes" id="UP000005744">
    <property type="component" value="Unassembled WGS sequence"/>
</dbReference>
<feature type="domain" description="PilZ" evidence="1">
    <location>
        <begin position="5"/>
        <end position="115"/>
    </location>
</feature>
<proteinExistence type="predicted"/>
<evidence type="ECO:0000313" key="2">
    <source>
        <dbReference type="EMBL" id="EIJ42336.1"/>
    </source>
</evidence>
<dbReference type="EMBL" id="JH600070">
    <property type="protein sequence ID" value="EIJ42336.1"/>
    <property type="molecule type" value="Genomic_DNA"/>
</dbReference>